<dbReference type="EMBL" id="QAMZ01000053">
    <property type="protein sequence ID" value="PWL51757.1"/>
    <property type="molecule type" value="Genomic_DNA"/>
</dbReference>
<dbReference type="AlphaFoldDB" id="A0A316LZT1"/>
<dbReference type="Proteomes" id="UP000246114">
    <property type="component" value="Unassembled WGS sequence"/>
</dbReference>
<organism evidence="2 3">
    <name type="scientific">Clostridium cadaveris</name>
    <dbReference type="NCBI Taxonomy" id="1529"/>
    <lineage>
        <taxon>Bacteria</taxon>
        <taxon>Bacillati</taxon>
        <taxon>Bacillota</taxon>
        <taxon>Clostridia</taxon>
        <taxon>Eubacteriales</taxon>
        <taxon>Clostridiaceae</taxon>
        <taxon>Clostridium</taxon>
    </lineage>
</organism>
<dbReference type="RefSeq" id="WP_289614142.1">
    <property type="nucleotide sequence ID" value="NZ_JAUDCX010000004.1"/>
</dbReference>
<sequence length="237" mass="26279">MLINNINISQFGAKLVKKTLGTSEIIVNKELLKSISSSIILSVDEENAILQCIFLIEADTLQSLEELKSHFVKQLEVSILKFDDLDFYYPCTIQGLSNDYVGIDTTSDKHIGKIECILLSDYKYKTEISENINRLASKTINVSGNKDTPAIVEITPSISLVDLIITGLADDSITIKNLTAGKKIIINGEDGTVLENGINKFGDTDLWEWPRLKAGSNSITVSKNSCDITIKYKPRYI</sequence>
<accession>A0A316LZT1</accession>
<name>A0A316LZT1_9CLOT</name>
<dbReference type="InterPro" id="IPR054738">
    <property type="entry name" value="Siphovirus-type_tail_C"/>
</dbReference>
<dbReference type="Pfam" id="PF22768">
    <property type="entry name" value="SPP1_Dit"/>
    <property type="match status" value="1"/>
</dbReference>
<gene>
    <name evidence="2" type="ORF">DBY38_12485</name>
</gene>
<feature type="domain" description="Siphovirus-type tail component C-terminal" evidence="1">
    <location>
        <begin position="144"/>
        <end position="236"/>
    </location>
</feature>
<evidence type="ECO:0000313" key="3">
    <source>
        <dbReference type="Proteomes" id="UP000246114"/>
    </source>
</evidence>
<comment type="caution">
    <text evidence="2">The sequence shown here is derived from an EMBL/GenBank/DDBJ whole genome shotgun (WGS) entry which is preliminary data.</text>
</comment>
<evidence type="ECO:0000313" key="2">
    <source>
        <dbReference type="EMBL" id="PWL51757.1"/>
    </source>
</evidence>
<dbReference type="Gene3D" id="2.60.120.860">
    <property type="match status" value="1"/>
</dbReference>
<evidence type="ECO:0000259" key="1">
    <source>
        <dbReference type="Pfam" id="PF22768"/>
    </source>
</evidence>
<reference evidence="2 3" key="1">
    <citation type="submission" date="2018-03" db="EMBL/GenBank/DDBJ databases">
        <title>The uncultured portion of the human microbiome is neutrally assembled.</title>
        <authorList>
            <person name="Jeraldo P."/>
            <person name="Boardman L."/>
            <person name="White B.A."/>
            <person name="Nelson H."/>
            <person name="Goldenfeld N."/>
            <person name="Chia N."/>
        </authorList>
    </citation>
    <scope>NUCLEOTIDE SEQUENCE [LARGE SCALE GENOMIC DNA]</scope>
    <source>
        <strain evidence="2">CIM:MAG 903</strain>
    </source>
</reference>
<protein>
    <submittedName>
        <fullName evidence="2">Phage tail protein</fullName>
    </submittedName>
</protein>
<proteinExistence type="predicted"/>